<keyword evidence="4" id="KW-1185">Reference proteome</keyword>
<dbReference type="Gene3D" id="3.40.640.10">
    <property type="entry name" value="Type I PLP-dependent aspartate aminotransferase-like (Major domain)"/>
    <property type="match status" value="1"/>
</dbReference>
<feature type="domain" description="Aminotransferase class V" evidence="2">
    <location>
        <begin position="221"/>
        <end position="499"/>
    </location>
</feature>
<dbReference type="PANTHER" id="PTHR14237">
    <property type="entry name" value="MOLYBDOPTERIN COFACTOR SULFURASE MOSC"/>
    <property type="match status" value="1"/>
</dbReference>
<accession>A0AA40E999</accession>
<keyword evidence="3" id="KW-0808">Transferase</keyword>
<evidence type="ECO:0000259" key="2">
    <source>
        <dbReference type="Pfam" id="PF00266"/>
    </source>
</evidence>
<protein>
    <submittedName>
        <fullName evidence="3">Pyridoxal phosphate-dependent transferase</fullName>
    </submittedName>
</protein>
<dbReference type="InterPro" id="IPR015424">
    <property type="entry name" value="PyrdxlP-dep_Trfase"/>
</dbReference>
<evidence type="ECO:0000313" key="4">
    <source>
        <dbReference type="Proteomes" id="UP001172101"/>
    </source>
</evidence>
<proteinExistence type="predicted"/>
<dbReference type="RefSeq" id="XP_060301636.1">
    <property type="nucleotide sequence ID" value="XM_060445029.1"/>
</dbReference>
<dbReference type="InterPro" id="IPR000192">
    <property type="entry name" value="Aminotrans_V_dom"/>
</dbReference>
<evidence type="ECO:0000256" key="1">
    <source>
        <dbReference type="SAM" id="MobiDB-lite"/>
    </source>
</evidence>
<feature type="domain" description="Aminotransferase class V" evidence="2">
    <location>
        <begin position="58"/>
        <end position="155"/>
    </location>
</feature>
<dbReference type="InterPro" id="IPR015422">
    <property type="entry name" value="PyrdxlP-dep_Trfase_small"/>
</dbReference>
<dbReference type="EMBL" id="JAUIRO010000002">
    <property type="protein sequence ID" value="KAK0728781.1"/>
    <property type="molecule type" value="Genomic_DNA"/>
</dbReference>
<reference evidence="3" key="1">
    <citation type="submission" date="2023-06" db="EMBL/GenBank/DDBJ databases">
        <title>Genome-scale phylogeny and comparative genomics of the fungal order Sordariales.</title>
        <authorList>
            <consortium name="Lawrence Berkeley National Laboratory"/>
            <person name="Hensen N."/>
            <person name="Bonometti L."/>
            <person name="Westerberg I."/>
            <person name="Brannstrom I.O."/>
            <person name="Guillou S."/>
            <person name="Cros-Aarteil S."/>
            <person name="Calhoun S."/>
            <person name="Haridas S."/>
            <person name="Kuo A."/>
            <person name="Mondo S."/>
            <person name="Pangilinan J."/>
            <person name="Riley R."/>
            <person name="LaButti K."/>
            <person name="Andreopoulos B."/>
            <person name="Lipzen A."/>
            <person name="Chen C."/>
            <person name="Yanf M."/>
            <person name="Daum C."/>
            <person name="Ng V."/>
            <person name="Clum A."/>
            <person name="Steindorff A."/>
            <person name="Ohm R."/>
            <person name="Martin F."/>
            <person name="Silar P."/>
            <person name="Natvig D."/>
            <person name="Lalanne C."/>
            <person name="Gautier V."/>
            <person name="Ament-velasquez S.L."/>
            <person name="Kruys A."/>
            <person name="Hutchinson M.I."/>
            <person name="Powell A.J."/>
            <person name="Barry K."/>
            <person name="Miller A.N."/>
            <person name="Grigoriev I.V."/>
            <person name="Debuchy R."/>
            <person name="Gladieux P."/>
            <person name="Thoren M.H."/>
            <person name="Johannesson H."/>
        </authorList>
    </citation>
    <scope>NUCLEOTIDE SEQUENCE</scope>
    <source>
        <strain evidence="3">SMH2392-1A</strain>
    </source>
</reference>
<dbReference type="Pfam" id="PF00266">
    <property type="entry name" value="Aminotran_5"/>
    <property type="match status" value="2"/>
</dbReference>
<feature type="compositionally biased region" description="Basic and acidic residues" evidence="1">
    <location>
        <begin position="191"/>
        <end position="213"/>
    </location>
</feature>
<evidence type="ECO:0000313" key="3">
    <source>
        <dbReference type="EMBL" id="KAK0728781.1"/>
    </source>
</evidence>
<name>A0AA40E999_9PEZI</name>
<dbReference type="AlphaFoldDB" id="A0AA40E999"/>
<dbReference type="GO" id="GO:0016740">
    <property type="term" value="F:transferase activity"/>
    <property type="evidence" value="ECO:0007669"/>
    <property type="project" value="UniProtKB-KW"/>
</dbReference>
<dbReference type="PANTHER" id="PTHR14237:SF19">
    <property type="entry name" value="MITOCHONDRIAL AMIDOXIME REDUCING COMPONENT 1"/>
    <property type="match status" value="1"/>
</dbReference>
<dbReference type="Gene3D" id="3.90.1150.10">
    <property type="entry name" value="Aspartate Aminotransferase, domain 1"/>
    <property type="match status" value="1"/>
</dbReference>
<dbReference type="GeneID" id="85328299"/>
<organism evidence="3 4">
    <name type="scientific">Lasiosphaeria miniovina</name>
    <dbReference type="NCBI Taxonomy" id="1954250"/>
    <lineage>
        <taxon>Eukaryota</taxon>
        <taxon>Fungi</taxon>
        <taxon>Dikarya</taxon>
        <taxon>Ascomycota</taxon>
        <taxon>Pezizomycotina</taxon>
        <taxon>Sordariomycetes</taxon>
        <taxon>Sordariomycetidae</taxon>
        <taxon>Sordariales</taxon>
        <taxon>Lasiosphaeriaceae</taxon>
        <taxon>Lasiosphaeria</taxon>
    </lineage>
</organism>
<comment type="caution">
    <text evidence="3">The sequence shown here is derived from an EMBL/GenBank/DDBJ whole genome shotgun (WGS) entry which is preliminary data.</text>
</comment>
<feature type="region of interest" description="Disordered" evidence="1">
    <location>
        <begin position="191"/>
        <end position="220"/>
    </location>
</feature>
<gene>
    <name evidence="3" type="ORF">B0T26DRAFT_748942</name>
</gene>
<dbReference type="InterPro" id="IPR015421">
    <property type="entry name" value="PyrdxlP-dep_Trfase_major"/>
</dbReference>
<sequence length="523" mass="55993">MAGILDAHPEYRDTALLDELRESEYGYLDAQDHVYLDYTGAGLAARAQHRAHDARLASSVFGNPHSVNPTSAAATQAVEQARARILAHLNASPDEYAVIFTANATGAARIVGEAYPFGRNSRLVLTADNHNSLNGLREFARAAGAKTVYIPSRPADLRADVANVVAALPQKKGLLHQLSKAAAGMCLPCSRPDETQNHTPHPEAKGQPHEPQRPKHAGRNGLFAYPAQSNFSGVRHPLDWVSLAQQRGYDVLLDAAAYLPTASLDLSAVQPDFVLASWYKVFGYPTGVGCLVARRPALARLRRPWFSGGSITAVAVGLPLHRMADGSEAFEDGTLNFLAIPDVHFGLDWLAGLGGPSLVGKRVRCLTAWFLERLHRLRHSDGSAMARVYGPADTRMRGATVAFNFIDATGAVVDERLVALESSAARISLRTGCFCNPGAGEAAFSLRATDLRNLFRTRAGAAVIDEVALDSHRGLGVPSVGAVRVSFGLASTAADVDRFLGFAEKTYKDRVTSSCGLPPRTGC</sequence>
<dbReference type="SUPFAM" id="SSF53383">
    <property type="entry name" value="PLP-dependent transferases"/>
    <property type="match status" value="1"/>
</dbReference>
<dbReference type="Proteomes" id="UP001172101">
    <property type="component" value="Unassembled WGS sequence"/>
</dbReference>